<keyword evidence="1" id="KW-0732">Signal</keyword>
<dbReference type="RefSeq" id="WP_369600448.1">
    <property type="nucleotide sequence ID" value="NZ_CP154858.1"/>
</dbReference>
<evidence type="ECO:0008006" key="3">
    <source>
        <dbReference type="Google" id="ProtNLM"/>
    </source>
</evidence>
<protein>
    <recommendedName>
        <fullName evidence="3">DUF3108 domain-containing protein</fullName>
    </recommendedName>
</protein>
<proteinExistence type="predicted"/>
<evidence type="ECO:0000313" key="2">
    <source>
        <dbReference type="EMBL" id="XDT71412.1"/>
    </source>
</evidence>
<feature type="chain" id="PRO_5044254448" description="DUF3108 domain-containing protein" evidence="1">
    <location>
        <begin position="21"/>
        <end position="298"/>
    </location>
</feature>
<reference evidence="2" key="1">
    <citation type="submission" date="2024-05" db="EMBL/GenBank/DDBJ databases">
        <title>Genome sequencing of novel strain.</title>
        <authorList>
            <person name="Ganbat D."/>
            <person name="Ganbat S."/>
            <person name="Lee S.-J."/>
        </authorList>
    </citation>
    <scope>NUCLEOTIDE SEQUENCE</scope>
    <source>
        <strain evidence="2">SMD15-11</strain>
    </source>
</reference>
<dbReference type="EMBL" id="CP154858">
    <property type="protein sequence ID" value="XDT71412.1"/>
    <property type="molecule type" value="Genomic_DNA"/>
</dbReference>
<name>A0AB39UTS9_9GAMM</name>
<organism evidence="2">
    <name type="scientific">Thermohahella caldifontis</name>
    <dbReference type="NCBI Taxonomy" id="3142973"/>
    <lineage>
        <taxon>Bacteria</taxon>
        <taxon>Pseudomonadati</taxon>
        <taxon>Pseudomonadota</taxon>
        <taxon>Gammaproteobacteria</taxon>
        <taxon>Oceanospirillales</taxon>
        <taxon>Hahellaceae</taxon>
        <taxon>Thermohahella</taxon>
    </lineage>
</organism>
<dbReference type="AlphaFoldDB" id="A0AB39UTS9"/>
<sequence>MMQWKHLLMAGMLLATGVWAQPALTPEAFRSATLDYHASKFFLSADTRVTQRWLTPEAAARDWALAGEQGAKGLAAGERTAFISMASDVIGRRSLAQVWLREDGTALQRTSVRLNHKHRARLYRFFDGRVLSLKRYPEQGEADQPWPAWSRVQTEWYKLPDSLIPPVTRGEGLFYLAVAAPLYKPGDQWQATLFDSDGPLVLTLKVEAETPLPVDLTLDGPEGRARLKASIPTLRIRATATPIGDRGGEFSFLGLKGGITLYLDPQRHLIVRLEGKADVLGEVTIHLQQVRWAGNGLQ</sequence>
<evidence type="ECO:0000256" key="1">
    <source>
        <dbReference type="SAM" id="SignalP"/>
    </source>
</evidence>
<accession>A0AB39UTS9</accession>
<dbReference type="KEGG" id="tcd:AAIA72_11420"/>
<gene>
    <name evidence="2" type="ORF">AAIA72_11420</name>
</gene>
<feature type="signal peptide" evidence="1">
    <location>
        <begin position="1"/>
        <end position="20"/>
    </location>
</feature>